<keyword evidence="3" id="KW-1185">Reference proteome</keyword>
<sequence length="867" mass="95481">MRYALTTTGDMSAPSIATTQSSTKEIKPQKPATNHEHPVDARLRRINDKILPTAPYMLSVDHSIAKEYVKHAYSHNASNWLKHTHFDRHEEKLQYLTFKDRTGDTSINGMHVGGGWEDGKGGIASPEDPASRTSSDGTPRAGQAPRKKISLADYKNKDRNKITPVAPKPEAAAVKEDIRASEKHTGQVATVKRPSKPEKGEQYGQKRSADTMSGVENPHTFERHPTTPPNEKPRVTPDTTATGSKDSHKIASQNSTAEGKPTTAKPEAHRVSSQKPQTENSTTHAITKSSKSSQTAPKLSKIEKPVMLSLPPMLSPLASDIEEELARLPPPARGRSHSAASTKAASCSPMVKPSKTTPMSTPSSGEKARPKNVVAKATSTLTKGPQEQKQITSAPRKWTEDVGANKIAAAKATSKGLANGNKEDETHVAKPVAPESSKKLRLRVTLKIKKRHRRILLQYLRMKPTPGKYPWGMQPEIRQEVTKQEPKQSSHTSAHQVEEKARIKRANSEASKSGEKRRRVQDSEDEPEQSAKRQKAPGWMPQKTRTPKQSSISSPALSHLGSAQKQHLSAPEVEPRSTPMLRGPSGEGSIRTPHQPTLNGTPNAPDSGNSRKSVNATAVPKPRLEELRTEARKYMALGKTLKHDSDRFFKKPEGMSEAERKQAVIIGIESLLSFILSFILDDAYRHAGDRAAWNSMIGLLSKVTEEARGFPYLTGLANQLEGVVRDVLVYNDLQSLDKNPLAEQFVNKATEDPAKNEEQNKAAEYHRQFRELHRQSEKARSVWHAGLTHLNVAEIGSKFPNTWAKREEHRAPFGKGLEAIKTGDYTRGFAIPMGHMTSGLEAVNFGLSILGELCQNEGVDWKPKLVL</sequence>
<feature type="compositionally biased region" description="Basic and acidic residues" evidence="1">
    <location>
        <begin position="173"/>
        <end position="185"/>
    </location>
</feature>
<feature type="region of interest" description="Disordered" evidence="1">
    <location>
        <begin position="462"/>
        <end position="620"/>
    </location>
</feature>
<feature type="compositionally biased region" description="Polar residues" evidence="1">
    <location>
        <begin position="1"/>
        <end position="23"/>
    </location>
</feature>
<reference evidence="2 3" key="1">
    <citation type="submission" date="2024-09" db="EMBL/GenBank/DDBJ databases">
        <title>Rethinking Asexuality: The Enigmatic Case of Functional Sexual Genes in Lepraria (Stereocaulaceae).</title>
        <authorList>
            <person name="Doellman M."/>
            <person name="Sun Y."/>
            <person name="Barcenas-Pena A."/>
            <person name="Lumbsch H.T."/>
            <person name="Grewe F."/>
        </authorList>
    </citation>
    <scope>NUCLEOTIDE SEQUENCE [LARGE SCALE GENOMIC DNA]</scope>
    <source>
        <strain evidence="2 3">Grewe 0041</strain>
    </source>
</reference>
<comment type="caution">
    <text evidence="2">The sequence shown here is derived from an EMBL/GenBank/DDBJ whole genome shotgun (WGS) entry which is preliminary data.</text>
</comment>
<organism evidence="2 3">
    <name type="scientific">Lepraria finkii</name>
    <dbReference type="NCBI Taxonomy" id="1340010"/>
    <lineage>
        <taxon>Eukaryota</taxon>
        <taxon>Fungi</taxon>
        <taxon>Dikarya</taxon>
        <taxon>Ascomycota</taxon>
        <taxon>Pezizomycotina</taxon>
        <taxon>Lecanoromycetes</taxon>
        <taxon>OSLEUM clade</taxon>
        <taxon>Lecanoromycetidae</taxon>
        <taxon>Lecanorales</taxon>
        <taxon>Lecanorineae</taxon>
        <taxon>Stereocaulaceae</taxon>
        <taxon>Lepraria</taxon>
    </lineage>
</organism>
<dbReference type="Proteomes" id="UP001590951">
    <property type="component" value="Unassembled WGS sequence"/>
</dbReference>
<evidence type="ECO:0000313" key="2">
    <source>
        <dbReference type="EMBL" id="KAL2050939.1"/>
    </source>
</evidence>
<feature type="region of interest" description="Disordered" evidence="1">
    <location>
        <begin position="1"/>
        <end position="37"/>
    </location>
</feature>
<protein>
    <submittedName>
        <fullName evidence="2">Uncharacterized protein</fullName>
    </submittedName>
</protein>
<feature type="compositionally biased region" description="Polar residues" evidence="1">
    <location>
        <begin position="271"/>
        <end position="297"/>
    </location>
</feature>
<feature type="region of interest" description="Disordered" evidence="1">
    <location>
        <begin position="112"/>
        <end position="309"/>
    </location>
</feature>
<feature type="compositionally biased region" description="Low complexity" evidence="1">
    <location>
        <begin position="352"/>
        <end position="364"/>
    </location>
</feature>
<feature type="compositionally biased region" description="Polar residues" evidence="1">
    <location>
        <begin position="237"/>
        <end position="257"/>
    </location>
</feature>
<feature type="compositionally biased region" description="Polar residues" evidence="1">
    <location>
        <begin position="592"/>
        <end position="616"/>
    </location>
</feature>
<feature type="compositionally biased region" description="Basic and acidic residues" evidence="1">
    <location>
        <begin position="477"/>
        <end position="488"/>
    </location>
</feature>
<feature type="compositionally biased region" description="Polar residues" evidence="1">
    <location>
        <begin position="377"/>
        <end position="393"/>
    </location>
</feature>
<evidence type="ECO:0000313" key="3">
    <source>
        <dbReference type="Proteomes" id="UP001590951"/>
    </source>
</evidence>
<name>A0ABR4AZ56_9LECA</name>
<feature type="compositionally biased region" description="Polar residues" evidence="1">
    <location>
        <begin position="543"/>
        <end position="567"/>
    </location>
</feature>
<dbReference type="EMBL" id="JBHFEH010000041">
    <property type="protein sequence ID" value="KAL2050939.1"/>
    <property type="molecule type" value="Genomic_DNA"/>
</dbReference>
<feature type="compositionally biased region" description="Basic and acidic residues" evidence="1">
    <location>
        <begin position="24"/>
        <end position="37"/>
    </location>
</feature>
<accession>A0ABR4AZ56</accession>
<feature type="region of interest" description="Disordered" evidence="1">
    <location>
        <begin position="321"/>
        <end position="438"/>
    </location>
</feature>
<gene>
    <name evidence="2" type="ORF">ABVK25_008837</name>
</gene>
<feature type="compositionally biased region" description="Basic and acidic residues" evidence="1">
    <location>
        <begin position="219"/>
        <end position="235"/>
    </location>
</feature>
<evidence type="ECO:0000256" key="1">
    <source>
        <dbReference type="SAM" id="MobiDB-lite"/>
    </source>
</evidence>
<proteinExistence type="predicted"/>